<name>C8PGA2_9BACT</name>
<comment type="caution">
    <text evidence="1">The sequence shown here is derived from an EMBL/GenBank/DDBJ whole genome shotgun (WGS) entry which is preliminary data.</text>
</comment>
<accession>C8PGA2</accession>
<protein>
    <submittedName>
        <fullName evidence="1">Uncharacterized protein</fullName>
    </submittedName>
</protein>
<sequence length="65" mass="7367">MAQNKPEIAVDRSTKFRACEWILSRYSTISRVLSGVPNTSGDHFNIDFALTRALQIRHKSGAYKI</sequence>
<reference evidence="1 2" key="1">
    <citation type="submission" date="2009-07" db="EMBL/GenBank/DDBJ databases">
        <authorList>
            <person name="Madupu R."/>
            <person name="Sebastian Y."/>
            <person name="Durkin A.S."/>
            <person name="Torralba M."/>
            <person name="Methe B."/>
            <person name="Sutton G.G."/>
            <person name="Strausberg R.L."/>
            <person name="Nelson K.E."/>
        </authorList>
    </citation>
    <scope>NUCLEOTIDE SEQUENCE [LARGE SCALE GENOMIC DNA]</scope>
    <source>
        <strain evidence="1 2">RM3268</strain>
    </source>
</reference>
<dbReference type="Proteomes" id="UP000005709">
    <property type="component" value="Unassembled WGS sequence"/>
</dbReference>
<gene>
    <name evidence="1" type="ORF">CAMGR0001_0895</name>
</gene>
<dbReference type="EMBL" id="ACYG01000019">
    <property type="protein sequence ID" value="EEV18140.1"/>
    <property type="molecule type" value="Genomic_DNA"/>
</dbReference>
<evidence type="ECO:0000313" key="2">
    <source>
        <dbReference type="Proteomes" id="UP000005709"/>
    </source>
</evidence>
<proteinExistence type="predicted"/>
<keyword evidence="2" id="KW-1185">Reference proteome</keyword>
<dbReference type="AlphaFoldDB" id="C8PGA2"/>
<organism evidence="1 2">
    <name type="scientific">Campylobacter gracilis RM3268</name>
    <dbReference type="NCBI Taxonomy" id="553220"/>
    <lineage>
        <taxon>Bacteria</taxon>
        <taxon>Pseudomonadati</taxon>
        <taxon>Campylobacterota</taxon>
        <taxon>Epsilonproteobacteria</taxon>
        <taxon>Campylobacterales</taxon>
        <taxon>Campylobacteraceae</taxon>
        <taxon>Campylobacter</taxon>
    </lineage>
</organism>
<evidence type="ECO:0000313" key="1">
    <source>
        <dbReference type="EMBL" id="EEV18140.1"/>
    </source>
</evidence>